<dbReference type="OrthoDB" id="3388at2759"/>
<dbReference type="Proteomes" id="UP000289152">
    <property type="component" value="Unassembled WGS sequence"/>
</dbReference>
<dbReference type="EMBL" id="SDIL01000134">
    <property type="protein sequence ID" value="RXK35483.1"/>
    <property type="molecule type" value="Genomic_DNA"/>
</dbReference>
<keyword evidence="2" id="KW-0378">Hydrolase</keyword>
<gene>
    <name evidence="7" type="ORF">M231_07261</name>
</gene>
<comment type="caution">
    <text evidence="7">The sequence shown here is derived from an EMBL/GenBank/DDBJ whole genome shotgun (WGS) entry which is preliminary data.</text>
</comment>
<dbReference type="InParanoid" id="A0A4Q1BFW5"/>
<evidence type="ECO:0000256" key="2">
    <source>
        <dbReference type="ARBA" id="ARBA00022801"/>
    </source>
</evidence>
<sequence>MADQPVKVRVLMVCTGICRSPMAEAVLVHLYNQRPALKQKVELHVDSAGTDAYHVGESADPRTIQTCKKHGIPISNKARKLRADDWNFDYLLAMDTSHLSHLNRKASTYKSKSHISLFGSFDPTFLPTSSTSAHNSSETSRSLMSLMSDATSSKTSRSSWSMMQGGASSNIPNTSTSTVNDPTSSKSLISTVQGGPTAKTSNDIGGDEPEDKKIEDSDQMRRNVIWEKGKSIPDPYYGSQRGFEQCYESCVIYSNGFLDHLERSYS</sequence>
<dbReference type="STRING" id="5217.A0A4Q1BFW5"/>
<dbReference type="VEuPathDB" id="FungiDB:TREMEDRAFT_30865"/>
<evidence type="ECO:0000313" key="8">
    <source>
        <dbReference type="Proteomes" id="UP000289152"/>
    </source>
</evidence>
<keyword evidence="3" id="KW-0904">Protein phosphatase</keyword>
<dbReference type="Gene3D" id="3.40.50.2300">
    <property type="match status" value="1"/>
</dbReference>
<dbReference type="InterPro" id="IPR017867">
    <property type="entry name" value="Tyr_phospatase_low_mol_wt"/>
</dbReference>
<feature type="active site" evidence="4">
    <location>
        <position position="19"/>
    </location>
</feature>
<reference evidence="7 8" key="1">
    <citation type="submission" date="2016-06" db="EMBL/GenBank/DDBJ databases">
        <title>Evolution of pathogenesis and genome organization in the Tremellales.</title>
        <authorList>
            <person name="Cuomo C."/>
            <person name="Litvintseva A."/>
            <person name="Heitman J."/>
            <person name="Chen Y."/>
            <person name="Sun S."/>
            <person name="Springer D."/>
            <person name="Dromer F."/>
            <person name="Young S."/>
            <person name="Zeng Q."/>
            <person name="Chapman S."/>
            <person name="Gujja S."/>
            <person name="Saif S."/>
            <person name="Birren B."/>
        </authorList>
    </citation>
    <scope>NUCLEOTIDE SEQUENCE [LARGE SCALE GENOMIC DNA]</scope>
    <source>
        <strain evidence="7 8">ATCC 28783</strain>
    </source>
</reference>
<dbReference type="InterPro" id="IPR036196">
    <property type="entry name" value="Ptyr_pPase_sf"/>
</dbReference>
<comment type="similarity">
    <text evidence="1">Belongs to the low molecular weight phosphotyrosine protein phosphatase family.</text>
</comment>
<evidence type="ECO:0000259" key="6">
    <source>
        <dbReference type="SMART" id="SM00226"/>
    </source>
</evidence>
<feature type="domain" description="Phosphotyrosine protein phosphatase I" evidence="6">
    <location>
        <begin position="8"/>
        <end position="260"/>
    </location>
</feature>
<feature type="compositionally biased region" description="Low complexity" evidence="5">
    <location>
        <begin position="128"/>
        <end position="161"/>
    </location>
</feature>
<dbReference type="GO" id="GO:0004725">
    <property type="term" value="F:protein tyrosine phosphatase activity"/>
    <property type="evidence" value="ECO:0007669"/>
    <property type="project" value="InterPro"/>
</dbReference>
<dbReference type="AlphaFoldDB" id="A0A4Q1BFW5"/>
<dbReference type="Pfam" id="PF01451">
    <property type="entry name" value="LMWPc"/>
    <property type="match status" value="1"/>
</dbReference>
<dbReference type="InterPro" id="IPR050438">
    <property type="entry name" value="LMW_PTPase"/>
</dbReference>
<evidence type="ECO:0000256" key="3">
    <source>
        <dbReference type="ARBA" id="ARBA00022912"/>
    </source>
</evidence>
<feature type="region of interest" description="Disordered" evidence="5">
    <location>
        <begin position="128"/>
        <end position="217"/>
    </location>
</feature>
<dbReference type="CDD" id="cd16343">
    <property type="entry name" value="LMWPTP"/>
    <property type="match status" value="1"/>
</dbReference>
<evidence type="ECO:0000256" key="5">
    <source>
        <dbReference type="SAM" id="MobiDB-lite"/>
    </source>
</evidence>
<name>A0A4Q1BFW5_TREME</name>
<evidence type="ECO:0000313" key="7">
    <source>
        <dbReference type="EMBL" id="RXK35483.1"/>
    </source>
</evidence>
<dbReference type="PRINTS" id="PR00719">
    <property type="entry name" value="LMWPTPASE"/>
</dbReference>
<protein>
    <recommendedName>
        <fullName evidence="6">Phosphotyrosine protein phosphatase I domain-containing protein</fullName>
    </recommendedName>
</protein>
<accession>A0A4Q1BFW5</accession>
<evidence type="ECO:0000256" key="1">
    <source>
        <dbReference type="ARBA" id="ARBA00011063"/>
    </source>
</evidence>
<feature type="active site" description="Nucleophile" evidence="4">
    <location>
        <position position="14"/>
    </location>
</feature>
<dbReference type="PANTHER" id="PTHR11717:SF7">
    <property type="entry name" value="LOW MOLECULAR WEIGHT PHOSPHOTYROSINE PROTEIN PHOSPHATASE"/>
    <property type="match status" value="1"/>
</dbReference>
<dbReference type="PANTHER" id="PTHR11717">
    <property type="entry name" value="LOW MOLECULAR WEIGHT PROTEIN TYROSINE PHOSPHATASE"/>
    <property type="match status" value="1"/>
</dbReference>
<proteinExistence type="inferred from homology"/>
<keyword evidence="8" id="KW-1185">Reference proteome</keyword>
<dbReference type="InterPro" id="IPR023485">
    <property type="entry name" value="Ptyr_pPase"/>
</dbReference>
<feature type="compositionally biased region" description="Polar residues" evidence="5">
    <location>
        <begin position="166"/>
        <end position="203"/>
    </location>
</feature>
<dbReference type="SMART" id="SM00226">
    <property type="entry name" value="LMWPc"/>
    <property type="match status" value="1"/>
</dbReference>
<dbReference type="SUPFAM" id="SSF52788">
    <property type="entry name" value="Phosphotyrosine protein phosphatases I"/>
    <property type="match status" value="2"/>
</dbReference>
<evidence type="ECO:0000256" key="4">
    <source>
        <dbReference type="PIRSR" id="PIRSR617867-1"/>
    </source>
</evidence>
<organism evidence="7 8">
    <name type="scientific">Tremella mesenterica</name>
    <name type="common">Jelly fungus</name>
    <dbReference type="NCBI Taxonomy" id="5217"/>
    <lineage>
        <taxon>Eukaryota</taxon>
        <taxon>Fungi</taxon>
        <taxon>Dikarya</taxon>
        <taxon>Basidiomycota</taxon>
        <taxon>Agaricomycotina</taxon>
        <taxon>Tremellomycetes</taxon>
        <taxon>Tremellales</taxon>
        <taxon>Tremellaceae</taxon>
        <taxon>Tremella</taxon>
    </lineage>
</organism>